<gene>
    <name evidence="2" type="ORF">MELLADRAFT_69961</name>
</gene>
<dbReference type="AlphaFoldDB" id="F4SCY4"/>
<organism evidence="3">
    <name type="scientific">Melampsora larici-populina (strain 98AG31 / pathotype 3-4-7)</name>
    <name type="common">Poplar leaf rust fungus</name>
    <dbReference type="NCBI Taxonomy" id="747676"/>
    <lineage>
        <taxon>Eukaryota</taxon>
        <taxon>Fungi</taxon>
        <taxon>Dikarya</taxon>
        <taxon>Basidiomycota</taxon>
        <taxon>Pucciniomycotina</taxon>
        <taxon>Pucciniomycetes</taxon>
        <taxon>Pucciniales</taxon>
        <taxon>Melampsoraceae</taxon>
        <taxon>Melampsora</taxon>
    </lineage>
</organism>
<accession>F4SCY4</accession>
<feature type="compositionally biased region" description="Polar residues" evidence="1">
    <location>
        <begin position="70"/>
        <end position="83"/>
    </location>
</feature>
<dbReference type="VEuPathDB" id="FungiDB:MELLADRAFT_69961"/>
<proteinExistence type="predicted"/>
<feature type="region of interest" description="Disordered" evidence="1">
    <location>
        <begin position="44"/>
        <end position="86"/>
    </location>
</feature>
<evidence type="ECO:0000313" key="2">
    <source>
        <dbReference type="EMBL" id="EGF97494.1"/>
    </source>
</evidence>
<protein>
    <submittedName>
        <fullName evidence="2">Uncharacterized protein</fullName>
    </submittedName>
</protein>
<name>F4SCY4_MELLP</name>
<dbReference type="InParanoid" id="F4SCY4"/>
<dbReference type="GeneID" id="18931376"/>
<dbReference type="HOGENOM" id="CLU_874585_0_0_1"/>
<dbReference type="EMBL" id="GL883227">
    <property type="protein sequence ID" value="EGF97494.1"/>
    <property type="molecule type" value="Genomic_DNA"/>
</dbReference>
<dbReference type="KEGG" id="mlr:MELLADRAFT_69961"/>
<dbReference type="RefSeq" id="XP_007419238.1">
    <property type="nucleotide sequence ID" value="XM_007419176.1"/>
</dbReference>
<dbReference type="Proteomes" id="UP000001072">
    <property type="component" value="Unassembled WGS sequence"/>
</dbReference>
<keyword evidence="3" id="KW-1185">Reference proteome</keyword>
<sequence length="318" mass="35949">MLSTESVLRKILNLCENCPRLREGTCHDLIFKQFSNAPIADKDEALGAEDPDDRSDPNVTNKRPLEIESNPRTPNNSTDSSPPVKQARTACHVSNIIVISSDDETNFEPAETRTSKDQKHHIKHMNVIELCPLSRPGDECKQCKISHAITIWLSHGRVRIAQAHWATETCKDKTENLKNNTQLTTFFKRSTSIPNSITVACPGLNDETWERRKATHSIAQFISKTFTIYRGNHQHDICQELFGKHAQENQLTKAQKSQLIATLDARSTWQVKRHGERSAIYSSDCKRTLICKKNDENLIAVSSKLRSKVHQMVISPSS</sequence>
<reference evidence="3" key="1">
    <citation type="journal article" date="2011" name="Proc. Natl. Acad. Sci. U.S.A.">
        <title>Obligate biotrophy features unraveled by the genomic analysis of rust fungi.</title>
        <authorList>
            <person name="Duplessis S."/>
            <person name="Cuomo C.A."/>
            <person name="Lin Y.-C."/>
            <person name="Aerts A."/>
            <person name="Tisserant E."/>
            <person name="Veneault-Fourrey C."/>
            <person name="Joly D.L."/>
            <person name="Hacquard S."/>
            <person name="Amselem J."/>
            <person name="Cantarel B.L."/>
            <person name="Chiu R."/>
            <person name="Coutinho P.M."/>
            <person name="Feau N."/>
            <person name="Field M."/>
            <person name="Frey P."/>
            <person name="Gelhaye E."/>
            <person name="Goldberg J."/>
            <person name="Grabherr M.G."/>
            <person name="Kodira C.D."/>
            <person name="Kohler A."/>
            <person name="Kuees U."/>
            <person name="Lindquist E.A."/>
            <person name="Lucas S.M."/>
            <person name="Mago R."/>
            <person name="Mauceli E."/>
            <person name="Morin E."/>
            <person name="Murat C."/>
            <person name="Pangilinan J.L."/>
            <person name="Park R."/>
            <person name="Pearson M."/>
            <person name="Quesneville H."/>
            <person name="Rouhier N."/>
            <person name="Sakthikumar S."/>
            <person name="Salamov A.A."/>
            <person name="Schmutz J."/>
            <person name="Selles B."/>
            <person name="Shapiro H."/>
            <person name="Tanguay P."/>
            <person name="Tuskan G.A."/>
            <person name="Henrissat B."/>
            <person name="Van de Peer Y."/>
            <person name="Rouze P."/>
            <person name="Ellis J.G."/>
            <person name="Dodds P.N."/>
            <person name="Schein J.E."/>
            <person name="Zhong S."/>
            <person name="Hamelin R.C."/>
            <person name="Grigoriev I.V."/>
            <person name="Szabo L.J."/>
            <person name="Martin F."/>
        </authorList>
    </citation>
    <scope>NUCLEOTIDE SEQUENCE [LARGE SCALE GENOMIC DNA]</scope>
    <source>
        <strain evidence="3">98AG31 / pathotype 3-4-7</strain>
    </source>
</reference>
<evidence type="ECO:0000256" key="1">
    <source>
        <dbReference type="SAM" id="MobiDB-lite"/>
    </source>
</evidence>
<evidence type="ECO:0000313" key="3">
    <source>
        <dbReference type="Proteomes" id="UP000001072"/>
    </source>
</evidence>